<dbReference type="InterPro" id="IPR036291">
    <property type="entry name" value="NAD(P)-bd_dom_sf"/>
</dbReference>
<gene>
    <name evidence="3" type="ORF">EQW73_12705</name>
    <name evidence="4" type="ORF">EQW78_06675</name>
</gene>
<evidence type="ECO:0000313" key="6">
    <source>
        <dbReference type="Proteomes" id="UP000290517"/>
    </source>
</evidence>
<organism evidence="4 5">
    <name type="scientific">Oerskovia turbata</name>
    <dbReference type="NCBI Taxonomy" id="1713"/>
    <lineage>
        <taxon>Bacteria</taxon>
        <taxon>Bacillati</taxon>
        <taxon>Actinomycetota</taxon>
        <taxon>Actinomycetes</taxon>
        <taxon>Micrococcales</taxon>
        <taxon>Cellulomonadaceae</taxon>
        <taxon>Oerskovia</taxon>
    </lineage>
</organism>
<dbReference type="InterPro" id="IPR002347">
    <property type="entry name" value="SDR_fam"/>
</dbReference>
<dbReference type="CDD" id="cd05233">
    <property type="entry name" value="SDR_c"/>
    <property type="match status" value="1"/>
</dbReference>
<evidence type="ECO:0000256" key="1">
    <source>
        <dbReference type="ARBA" id="ARBA00006484"/>
    </source>
</evidence>
<dbReference type="GO" id="GO:0016616">
    <property type="term" value="F:oxidoreductase activity, acting on the CH-OH group of donors, NAD or NADP as acceptor"/>
    <property type="evidence" value="ECO:0007669"/>
    <property type="project" value="TreeGrafter"/>
</dbReference>
<dbReference type="Proteomes" id="UP000290517">
    <property type="component" value="Unassembled WGS sequence"/>
</dbReference>
<dbReference type="Pfam" id="PF13561">
    <property type="entry name" value="adh_short_C2"/>
    <property type="match status" value="1"/>
</dbReference>
<dbReference type="Proteomes" id="UP000289805">
    <property type="component" value="Unassembled WGS sequence"/>
</dbReference>
<dbReference type="Gene3D" id="3.40.50.720">
    <property type="entry name" value="NAD(P)-binding Rossmann-like Domain"/>
    <property type="match status" value="1"/>
</dbReference>
<evidence type="ECO:0000313" key="5">
    <source>
        <dbReference type="Proteomes" id="UP000289805"/>
    </source>
</evidence>
<dbReference type="OrthoDB" id="272646at2"/>
<evidence type="ECO:0000313" key="4">
    <source>
        <dbReference type="EMBL" id="RXR35273.1"/>
    </source>
</evidence>
<dbReference type="PRINTS" id="PR00080">
    <property type="entry name" value="SDRFAMILY"/>
</dbReference>
<dbReference type="RefSeq" id="WP_084690373.1">
    <property type="nucleotide sequence ID" value="NZ_JOFV01000019.1"/>
</dbReference>
<dbReference type="PANTHER" id="PTHR42760">
    <property type="entry name" value="SHORT-CHAIN DEHYDROGENASES/REDUCTASES FAMILY MEMBER"/>
    <property type="match status" value="1"/>
</dbReference>
<dbReference type="EMBL" id="SDJQ01000008">
    <property type="protein sequence ID" value="RXR35273.1"/>
    <property type="molecule type" value="Genomic_DNA"/>
</dbReference>
<protein>
    <submittedName>
        <fullName evidence="4">SDR family oxidoreductase</fullName>
    </submittedName>
</protein>
<accession>A0A4Q1KY34</accession>
<comment type="caution">
    <text evidence="4">The sequence shown here is derived from an EMBL/GenBank/DDBJ whole genome shotgun (WGS) entry which is preliminary data.</text>
</comment>
<dbReference type="STRING" id="1713.GCA_000718325_03276"/>
<dbReference type="PRINTS" id="PR00081">
    <property type="entry name" value="GDHRDH"/>
</dbReference>
<keyword evidence="6" id="KW-1185">Reference proteome</keyword>
<dbReference type="SUPFAM" id="SSF51735">
    <property type="entry name" value="NAD(P)-binding Rossmann-fold domains"/>
    <property type="match status" value="1"/>
</dbReference>
<evidence type="ECO:0000256" key="2">
    <source>
        <dbReference type="SAM" id="MobiDB-lite"/>
    </source>
</evidence>
<comment type="similarity">
    <text evidence="1">Belongs to the short-chain dehydrogenases/reductases (SDR) family.</text>
</comment>
<dbReference type="EMBL" id="SDJR01000007">
    <property type="protein sequence ID" value="RXR25127.1"/>
    <property type="molecule type" value="Genomic_DNA"/>
</dbReference>
<reference evidence="5 6" key="1">
    <citation type="submission" date="2019-01" db="EMBL/GenBank/DDBJ databases">
        <title>Oerskovia turbata Genome sequencing and assembly.</title>
        <authorList>
            <person name="Dou T."/>
        </authorList>
    </citation>
    <scope>NUCLEOTIDE SEQUENCE [LARGE SCALE GENOMIC DNA]</scope>
    <source>
        <strain evidence="4 5">JCM12123</strain>
        <strain evidence="3 6">JCM3160</strain>
    </source>
</reference>
<evidence type="ECO:0000313" key="3">
    <source>
        <dbReference type="EMBL" id="RXR25127.1"/>
    </source>
</evidence>
<feature type="region of interest" description="Disordered" evidence="2">
    <location>
        <begin position="1"/>
        <end position="42"/>
    </location>
</feature>
<proteinExistence type="inferred from homology"/>
<name>A0A4Q1KY34_9CELL</name>
<dbReference type="AlphaFoldDB" id="A0A4Q1KY34"/>
<sequence length="308" mass="31435">MTDPTSTPGAGSAVGHDDEQGRVSAQNPTEQAPVPGPAATRSVVVTGSGKGIGRAIAARLTADGWTVVGLERSAGSGTVEEGLCAAVVLADSRDRESHREAARVARALAPLAGWVNNAGITRTTPLHALGDPARAEEIERTARDVVEINGLGYLWGAAAAVEAFTDQVSGGSIVNVGSIHGRSSFVDHAAYELTKGGIDALARSVAVTYGRYGIRANTVAPGGVRTPHLDAQIANAVDPEAEERGLAEGPPLGRIAESAEIAAVVAFLLSDESSYVSGQSIAADGAWTASFGTLPHDAGLDARYGIDR</sequence>